<comment type="catalytic activity">
    <reaction evidence="8">
        <text>N(4)-(alpha-D-Man-(1-&gt;2)-alpha-D-Man-(1-&gt;2)-alpha-D-Man-(1-&gt;3)-[alpha-D-Man-(1-&gt;3)-[alpha-D-Man-(1-&gt;2)-alpha-D-Man-(1-&gt;6)]-alpha-D-Man-(1-&gt;6)]-beta-D-Man-(1-&gt;4)-beta-D-GlcNAc-(1-&gt;4)-beta-D-GlcNAc)-L-asparaginyl-[protein] (N-glucan mannose isomer 8A1,2,3B1,3) + 3 H2O = N(4)-(alpha-D-Man-(1-&gt;3)-[alpha-D-Man-(1-&gt;3)-[alpha-D-Man-(1-&gt;6)]-alpha-D-Man-(1-&gt;6)]-beta-D-Man-(1-&gt;4)-beta-D-GlcNAc-(1-&gt;4)-beta-D-GlcNAc)-L-asparaginyl-[protein] (N-glucan mannose isomer 5A1,2) + 3 beta-D-mannose</text>
        <dbReference type="Rhea" id="RHEA:56028"/>
        <dbReference type="Rhea" id="RHEA-COMP:14358"/>
        <dbReference type="Rhea" id="RHEA-COMP:14367"/>
        <dbReference type="ChEBI" id="CHEBI:15377"/>
        <dbReference type="ChEBI" id="CHEBI:28563"/>
        <dbReference type="ChEBI" id="CHEBI:59087"/>
        <dbReference type="ChEBI" id="CHEBI:60628"/>
        <dbReference type="EC" id="3.2.1.113"/>
    </reaction>
</comment>
<evidence type="ECO:0000256" key="4">
    <source>
        <dbReference type="ARBA" id="ARBA00022723"/>
    </source>
</evidence>
<dbReference type="Gene3D" id="1.50.10.10">
    <property type="match status" value="1"/>
</dbReference>
<dbReference type="GO" id="GO:0005509">
    <property type="term" value="F:calcium ion binding"/>
    <property type="evidence" value="ECO:0007669"/>
    <property type="project" value="InterPro"/>
</dbReference>
<evidence type="ECO:0000256" key="2">
    <source>
        <dbReference type="ARBA" id="ARBA00004922"/>
    </source>
</evidence>
<accession>A0A5M3MJD1</accession>
<reference evidence="14" key="1">
    <citation type="journal article" date="2012" name="Science">
        <title>The Paleozoic origin of enzymatic lignin decomposition reconstructed from 31 fungal genomes.</title>
        <authorList>
            <person name="Floudas D."/>
            <person name="Binder M."/>
            <person name="Riley R."/>
            <person name="Barry K."/>
            <person name="Blanchette R.A."/>
            <person name="Henrissat B."/>
            <person name="Martinez A.T."/>
            <person name="Otillar R."/>
            <person name="Spatafora J.W."/>
            <person name="Yadav J.S."/>
            <person name="Aerts A."/>
            <person name="Benoit I."/>
            <person name="Boyd A."/>
            <person name="Carlson A."/>
            <person name="Copeland A."/>
            <person name="Coutinho P.M."/>
            <person name="de Vries R.P."/>
            <person name="Ferreira P."/>
            <person name="Findley K."/>
            <person name="Foster B."/>
            <person name="Gaskell J."/>
            <person name="Glotzer D."/>
            <person name="Gorecki P."/>
            <person name="Heitman J."/>
            <person name="Hesse C."/>
            <person name="Hori C."/>
            <person name="Igarashi K."/>
            <person name="Jurgens J.A."/>
            <person name="Kallen N."/>
            <person name="Kersten P."/>
            <person name="Kohler A."/>
            <person name="Kuees U."/>
            <person name="Kumar T.K.A."/>
            <person name="Kuo A."/>
            <person name="LaButti K."/>
            <person name="Larrondo L.F."/>
            <person name="Lindquist E."/>
            <person name="Ling A."/>
            <person name="Lombard V."/>
            <person name="Lucas S."/>
            <person name="Lundell T."/>
            <person name="Martin R."/>
            <person name="McLaughlin D.J."/>
            <person name="Morgenstern I."/>
            <person name="Morin E."/>
            <person name="Murat C."/>
            <person name="Nagy L.G."/>
            <person name="Nolan M."/>
            <person name="Ohm R.A."/>
            <person name="Patyshakuliyeva A."/>
            <person name="Rokas A."/>
            <person name="Ruiz-Duenas F.J."/>
            <person name="Sabat G."/>
            <person name="Salamov A."/>
            <person name="Samejima M."/>
            <person name="Schmutz J."/>
            <person name="Slot J.C."/>
            <person name="St John F."/>
            <person name="Stenlid J."/>
            <person name="Sun H."/>
            <person name="Sun S."/>
            <person name="Syed K."/>
            <person name="Tsang A."/>
            <person name="Wiebenga A."/>
            <person name="Young D."/>
            <person name="Pisabarro A."/>
            <person name="Eastwood D.C."/>
            <person name="Martin F."/>
            <person name="Cullen D."/>
            <person name="Grigoriev I.V."/>
            <person name="Hibbett D.S."/>
        </authorList>
    </citation>
    <scope>NUCLEOTIDE SEQUENCE [LARGE SCALE GENOMIC DNA]</scope>
    <source>
        <strain evidence="14">RWD-64-598 SS2</strain>
    </source>
</reference>
<evidence type="ECO:0000256" key="3">
    <source>
        <dbReference type="ARBA" id="ARBA00007658"/>
    </source>
</evidence>
<keyword evidence="4 10" id="KW-0479">Metal-binding</keyword>
<evidence type="ECO:0000256" key="8">
    <source>
        <dbReference type="ARBA" id="ARBA00047669"/>
    </source>
</evidence>
<sequence>MSSLLNSNFLRTNPVVLALRRKGVSIRHVAVATGLALSLCVLYYNYLPRREVVLFPEEVIYYPPETQETWSARAEQVKAAFLHAYHGYEKYAMPADELRPLSKTKAADKFNGWGVTAVDSLDTMLLMGLNEEFERALPIVQNSNYSLPTNTRVPFFETVIRYMGGMLSAYAMSKEEILRTRAGDLGTILTPAFDSASGFPTFGVDTVKGNSDGMKIGILAEIASYQMEYAYLGKITGKKSHVDHARKATELLQAANLTVSAGAYPVRWDLTTGQPTDYHVAPGGAADSAHEYTLKQFLLTGKTDKANLEMYLRATMYIMGELMFISPKRHLLYATDVYQYENEARYSHTFEHLSCFLPGLFALGVHTLPLDDLASLGVDIHELAKDLLPRHQKMYDYITKHYTLGELHLWAAQGMAQTCWLTYADQPTGLGPDSVTMRAGGIYDEVPWLDALDAWRKAGRKGSPPGVGGKTPWTQWNLTYASAKDRDRIFAERDYGLKNAAYYLRPEAVESFYLLWRTTGDVRWRHHGWDMFQAIEKITKVEAGYACVHNVHLEDYKLHDEMPSFFLAETLKYLYLLFHEEDLVPLEQWVFNTEAHPLPVFEWEQREKEAYGIN</sequence>
<dbReference type="SUPFAM" id="SSF48225">
    <property type="entry name" value="Seven-hairpin glycosidases"/>
    <property type="match status" value="1"/>
</dbReference>
<evidence type="ECO:0000256" key="12">
    <source>
        <dbReference type="RuleBase" id="RU361193"/>
    </source>
</evidence>
<evidence type="ECO:0000256" key="5">
    <source>
        <dbReference type="ARBA" id="ARBA00022801"/>
    </source>
</evidence>
<dbReference type="InterPro" id="IPR012341">
    <property type="entry name" value="6hp_glycosidase-like_sf"/>
</dbReference>
<evidence type="ECO:0000256" key="11">
    <source>
        <dbReference type="PIRSR" id="PIRSR601382-3"/>
    </source>
</evidence>
<keyword evidence="5 12" id="KW-0378">Hydrolase</keyword>
<gene>
    <name evidence="13" type="ORF">CONPUDRAFT_107202</name>
</gene>
<comment type="cofactor">
    <cofactor evidence="1 10">
        <name>Ca(2+)</name>
        <dbReference type="ChEBI" id="CHEBI:29108"/>
    </cofactor>
</comment>
<dbReference type="InterPro" id="IPR001382">
    <property type="entry name" value="Glyco_hydro_47"/>
</dbReference>
<dbReference type="Pfam" id="PF01532">
    <property type="entry name" value="Glyco_hydro_47"/>
    <property type="match status" value="1"/>
</dbReference>
<dbReference type="RefSeq" id="XP_007770820.1">
    <property type="nucleotide sequence ID" value="XM_007772630.1"/>
</dbReference>
<dbReference type="InterPro" id="IPR050749">
    <property type="entry name" value="Glycosyl_Hydrolase_47"/>
</dbReference>
<protein>
    <recommendedName>
        <fullName evidence="12">alpha-1,2-Mannosidase</fullName>
        <ecNumber evidence="12">3.2.1.-</ecNumber>
    </recommendedName>
</protein>
<dbReference type="GeneID" id="19198636"/>
<comment type="pathway">
    <text evidence="2">Protein modification; protein glycosylation.</text>
</comment>
<evidence type="ECO:0000313" key="14">
    <source>
        <dbReference type="Proteomes" id="UP000053558"/>
    </source>
</evidence>
<dbReference type="GO" id="GO:0004571">
    <property type="term" value="F:mannosyl-oligosaccharide 1,2-alpha-mannosidase activity"/>
    <property type="evidence" value="ECO:0007669"/>
    <property type="project" value="UniProtKB-EC"/>
</dbReference>
<dbReference type="GO" id="GO:0005783">
    <property type="term" value="C:endoplasmic reticulum"/>
    <property type="evidence" value="ECO:0007669"/>
    <property type="project" value="TreeGrafter"/>
</dbReference>
<dbReference type="Proteomes" id="UP000053558">
    <property type="component" value="Unassembled WGS sequence"/>
</dbReference>
<evidence type="ECO:0000256" key="1">
    <source>
        <dbReference type="ARBA" id="ARBA00001913"/>
    </source>
</evidence>
<comment type="caution">
    <text evidence="13">The sequence shown here is derived from an EMBL/GenBank/DDBJ whole genome shotgun (WGS) entry which is preliminary data.</text>
</comment>
<dbReference type="PANTHER" id="PTHR11742">
    <property type="entry name" value="MANNOSYL-OLIGOSACCHARIDE ALPHA-1,2-MANNOSIDASE-RELATED"/>
    <property type="match status" value="1"/>
</dbReference>
<evidence type="ECO:0000256" key="6">
    <source>
        <dbReference type="ARBA" id="ARBA00022837"/>
    </source>
</evidence>
<dbReference type="PRINTS" id="PR00747">
    <property type="entry name" value="GLYHDRLASE47"/>
</dbReference>
<dbReference type="KEGG" id="cput:CONPUDRAFT_107202"/>
<feature type="disulfide bond" evidence="11">
    <location>
        <begin position="355"/>
        <end position="419"/>
    </location>
</feature>
<keyword evidence="14" id="KW-1185">Reference proteome</keyword>
<dbReference type="PANTHER" id="PTHR11742:SF55">
    <property type="entry name" value="ENDOPLASMIC RETICULUM MANNOSYL-OLIGOSACCHARIDE 1,2-ALPHA-MANNOSIDASE"/>
    <property type="match status" value="1"/>
</dbReference>
<dbReference type="InterPro" id="IPR036026">
    <property type="entry name" value="Seven-hairpin_glycosidases"/>
</dbReference>
<keyword evidence="12" id="KW-0326">Glycosidase</keyword>
<dbReference type="GO" id="GO:0005975">
    <property type="term" value="P:carbohydrate metabolic process"/>
    <property type="evidence" value="ECO:0007669"/>
    <property type="project" value="InterPro"/>
</dbReference>
<feature type="binding site" evidence="10">
    <location>
        <position position="593"/>
    </location>
    <ligand>
        <name>Ca(2+)</name>
        <dbReference type="ChEBI" id="CHEBI:29108"/>
    </ligand>
</feature>
<dbReference type="GO" id="GO:0036503">
    <property type="term" value="P:ERAD pathway"/>
    <property type="evidence" value="ECO:0007669"/>
    <property type="project" value="UniProtKB-ARBA"/>
</dbReference>
<name>A0A5M3MJD1_CONPW</name>
<comment type="catalytic activity">
    <reaction evidence="9">
        <text>N(4)-(alpha-D-Man-(1-&gt;2)-alpha-D-Man-(1-&gt;2)-alpha-D-Man-(1-&gt;3)-[alpha-D-Man-(1-&gt;2)-alpha-D-Man-(1-&gt;3)-[alpha-D-Man-(1-&gt;2)-alpha-D-Man-(1-&gt;6)]-alpha-D-Man-(1-&gt;6)]-beta-D-Man-(1-&gt;4)-beta-D-GlcNAc-(1-&gt;4)-beta-D-GlcNAc)-L-asparaginyl-[protein] (N-glucan mannose isomer 9A1,2,3B1,2,3) + 4 H2O = N(4)-(alpha-D-Man-(1-&gt;3)-[alpha-D-Man-(1-&gt;3)-[alpha-D-Man-(1-&gt;6)]-alpha-D-Man-(1-&gt;6)]-beta-D-Man-(1-&gt;4)-beta-D-GlcNAc-(1-&gt;4)-beta-D-GlcNAc)-L-asparaginyl-[protein] (N-glucan mannose isomer 5A1,2) + 4 beta-D-mannose</text>
        <dbReference type="Rhea" id="RHEA:56008"/>
        <dbReference type="Rhea" id="RHEA-COMP:14356"/>
        <dbReference type="Rhea" id="RHEA-COMP:14367"/>
        <dbReference type="ChEBI" id="CHEBI:15377"/>
        <dbReference type="ChEBI" id="CHEBI:28563"/>
        <dbReference type="ChEBI" id="CHEBI:59087"/>
        <dbReference type="ChEBI" id="CHEBI:139493"/>
        <dbReference type="EC" id="3.2.1.113"/>
    </reaction>
</comment>
<dbReference type="GO" id="GO:0016020">
    <property type="term" value="C:membrane"/>
    <property type="evidence" value="ECO:0007669"/>
    <property type="project" value="InterPro"/>
</dbReference>
<dbReference type="OMA" id="TFWMSET"/>
<organism evidence="13 14">
    <name type="scientific">Coniophora puteana (strain RWD-64-598)</name>
    <name type="common">Brown rot fungus</name>
    <dbReference type="NCBI Taxonomy" id="741705"/>
    <lineage>
        <taxon>Eukaryota</taxon>
        <taxon>Fungi</taxon>
        <taxon>Dikarya</taxon>
        <taxon>Basidiomycota</taxon>
        <taxon>Agaricomycotina</taxon>
        <taxon>Agaricomycetes</taxon>
        <taxon>Agaricomycetidae</taxon>
        <taxon>Boletales</taxon>
        <taxon>Coniophorineae</taxon>
        <taxon>Coniophoraceae</taxon>
        <taxon>Coniophora</taxon>
    </lineage>
</organism>
<keyword evidence="7 11" id="KW-1015">Disulfide bond</keyword>
<dbReference type="EMBL" id="JH711581">
    <property type="protein sequence ID" value="EIW79097.1"/>
    <property type="molecule type" value="Genomic_DNA"/>
</dbReference>
<evidence type="ECO:0000313" key="13">
    <source>
        <dbReference type="EMBL" id="EIW79097.1"/>
    </source>
</evidence>
<dbReference type="EC" id="3.2.1.-" evidence="12"/>
<dbReference type="OrthoDB" id="8118055at2759"/>
<dbReference type="AlphaFoldDB" id="A0A5M3MJD1"/>
<comment type="similarity">
    <text evidence="3 12">Belongs to the glycosyl hydrolase 47 family.</text>
</comment>
<evidence type="ECO:0000256" key="10">
    <source>
        <dbReference type="PIRSR" id="PIRSR601382-2"/>
    </source>
</evidence>
<keyword evidence="6 10" id="KW-0106">Calcium</keyword>
<evidence type="ECO:0000256" key="7">
    <source>
        <dbReference type="ARBA" id="ARBA00023157"/>
    </source>
</evidence>
<evidence type="ECO:0000256" key="9">
    <source>
        <dbReference type="ARBA" id="ARBA00048605"/>
    </source>
</evidence>
<proteinExistence type="inferred from homology"/>